<dbReference type="EMBL" id="JAHHHD010000051">
    <property type="protein sequence ID" value="MBW4661951.1"/>
    <property type="molecule type" value="Genomic_DNA"/>
</dbReference>
<organism evidence="2 3">
    <name type="scientific">Drouetiella hepatica Uher 2000/2452</name>
    <dbReference type="NCBI Taxonomy" id="904376"/>
    <lineage>
        <taxon>Bacteria</taxon>
        <taxon>Bacillati</taxon>
        <taxon>Cyanobacteriota</taxon>
        <taxon>Cyanophyceae</taxon>
        <taxon>Oculatellales</taxon>
        <taxon>Oculatellaceae</taxon>
        <taxon>Drouetiella</taxon>
    </lineage>
</organism>
<accession>A0A951QHK5</accession>
<proteinExistence type="predicted"/>
<name>A0A951QHK5_9CYAN</name>
<dbReference type="PANTHER" id="PTHR33498:SF1">
    <property type="entry name" value="TRANSPOSASE FOR INSERTION SEQUENCE ELEMENT IS1557"/>
    <property type="match status" value="1"/>
</dbReference>
<dbReference type="InterPro" id="IPR047951">
    <property type="entry name" value="Transpos_ISL3"/>
</dbReference>
<protein>
    <submittedName>
        <fullName evidence="2">Transposase</fullName>
    </submittedName>
</protein>
<feature type="domain" description="Transposase IS204/IS1001/IS1096/IS1165 DDE" evidence="1">
    <location>
        <begin position="62"/>
        <end position="129"/>
    </location>
</feature>
<dbReference type="Proteomes" id="UP000757435">
    <property type="component" value="Unassembled WGS sequence"/>
</dbReference>
<gene>
    <name evidence="2" type="ORF">KME15_25075</name>
</gene>
<evidence type="ECO:0000313" key="2">
    <source>
        <dbReference type="EMBL" id="MBW4661951.1"/>
    </source>
</evidence>
<reference evidence="2" key="1">
    <citation type="submission" date="2021-05" db="EMBL/GenBank/DDBJ databases">
        <authorList>
            <person name="Pietrasiak N."/>
            <person name="Ward R."/>
            <person name="Stajich J.E."/>
            <person name="Kurbessoian T."/>
        </authorList>
    </citation>
    <scope>NUCLEOTIDE SEQUENCE</scope>
    <source>
        <strain evidence="2">UHER 2000/2452</strain>
    </source>
</reference>
<reference evidence="2" key="2">
    <citation type="journal article" date="2022" name="Microbiol. Resour. Announc.">
        <title>Metagenome Sequencing to Explore Phylogenomics of Terrestrial Cyanobacteria.</title>
        <authorList>
            <person name="Ward R.D."/>
            <person name="Stajich J.E."/>
            <person name="Johansen J.R."/>
            <person name="Huntemann M."/>
            <person name="Clum A."/>
            <person name="Foster B."/>
            <person name="Foster B."/>
            <person name="Roux S."/>
            <person name="Palaniappan K."/>
            <person name="Varghese N."/>
            <person name="Mukherjee S."/>
            <person name="Reddy T.B.K."/>
            <person name="Daum C."/>
            <person name="Copeland A."/>
            <person name="Chen I.A."/>
            <person name="Ivanova N.N."/>
            <person name="Kyrpides N.C."/>
            <person name="Shapiro N."/>
            <person name="Eloe-Fadrosh E.A."/>
            <person name="Pietrasiak N."/>
        </authorList>
    </citation>
    <scope>NUCLEOTIDE SEQUENCE</scope>
    <source>
        <strain evidence="2">UHER 2000/2452</strain>
    </source>
</reference>
<evidence type="ECO:0000313" key="3">
    <source>
        <dbReference type="Proteomes" id="UP000757435"/>
    </source>
</evidence>
<dbReference type="PANTHER" id="PTHR33498">
    <property type="entry name" value="TRANSPOSASE FOR INSERTION SEQUENCE ELEMENT IS1557"/>
    <property type="match status" value="1"/>
</dbReference>
<dbReference type="AlphaFoldDB" id="A0A951QHK5"/>
<sequence length="143" mass="15944">MTVPWARRTNRLAEALTAIVLALGGAAGIRLCQQLGYSLCRNSLLQLIFKLPMPTIPTPKTLGVDDFALRKGQRYGTILVDLDRHRPIALLNDREAATSVDCLQQRPGIAVLSRDRSKTYKQGMSQGAPMLFKWQIAFAYCRI</sequence>
<evidence type="ECO:0000259" key="1">
    <source>
        <dbReference type="Pfam" id="PF01610"/>
    </source>
</evidence>
<dbReference type="Pfam" id="PF01610">
    <property type="entry name" value="DDE_Tnp_ISL3"/>
    <property type="match status" value="1"/>
</dbReference>
<dbReference type="InterPro" id="IPR002560">
    <property type="entry name" value="Transposase_DDE"/>
</dbReference>
<comment type="caution">
    <text evidence="2">The sequence shown here is derived from an EMBL/GenBank/DDBJ whole genome shotgun (WGS) entry which is preliminary data.</text>
</comment>